<dbReference type="PANTHER" id="PTHR38773:SF1">
    <property type="entry name" value="PROTEIN SPRT"/>
    <property type="match status" value="1"/>
</dbReference>
<accession>A0A1C3JTX5</accession>
<dbReference type="EMBL" id="FLRA01000023">
    <property type="protein sequence ID" value="SBT18681.1"/>
    <property type="molecule type" value="Genomic_DNA"/>
</dbReference>
<evidence type="ECO:0000313" key="2">
    <source>
        <dbReference type="EMBL" id="SBT18681.1"/>
    </source>
</evidence>
<name>A0A1C3JTX5_9GAMM</name>
<dbReference type="OrthoDB" id="267364at2"/>
<evidence type="ECO:0000313" key="4">
    <source>
        <dbReference type="Proteomes" id="UP000092840"/>
    </source>
</evidence>
<dbReference type="PANTHER" id="PTHR38773">
    <property type="entry name" value="PROTEIN SPRT"/>
    <property type="match status" value="1"/>
</dbReference>
<dbReference type="Proteomes" id="UP000092840">
    <property type="component" value="Unassembled WGS sequence"/>
</dbReference>
<dbReference type="NCBIfam" id="NF003421">
    <property type="entry name" value="PRK04860.1"/>
    <property type="match status" value="1"/>
</dbReference>
<dbReference type="InterPro" id="IPR006640">
    <property type="entry name" value="SprT-like_domain"/>
</dbReference>
<keyword evidence="4" id="KW-1185">Reference proteome</keyword>
<dbReference type="GO" id="GO:0006950">
    <property type="term" value="P:response to stress"/>
    <property type="evidence" value="ECO:0007669"/>
    <property type="project" value="UniProtKB-ARBA"/>
</dbReference>
<proteinExistence type="predicted"/>
<gene>
    <name evidence="2" type="primary">sprT</name>
    <name evidence="2" type="ORF">MGA5115_02828</name>
    <name evidence="3" type="ORF">MGA5116_02232</name>
</gene>
<dbReference type="AlphaFoldDB" id="A0A1C3JTX5"/>
<sequence length="166" mass="19697">MSSVVNHKNVERIENKISDCLNRAERYFKIGLQRPSFNFKQRGRTAGTAYLQRNEMRFNTYMLQQDPDKFIDHVVPHELAHIVVYQVFGSKVRPHGKEWIAVMEHLFDVEASRTHDFDVPKPRNLFLYQCACQVHEFTAHRHGRAVKGTQYVCRYCRKNLNFLKKK</sequence>
<evidence type="ECO:0000313" key="5">
    <source>
        <dbReference type="Proteomes" id="UP000092871"/>
    </source>
</evidence>
<reference evidence="3 4" key="1">
    <citation type="submission" date="2016-06" db="EMBL/GenBank/DDBJ databases">
        <authorList>
            <person name="Rodrigo-Torres L."/>
            <person name="Arahal D.R."/>
        </authorList>
    </citation>
    <scope>NUCLEOTIDE SEQUENCE [LARGE SCALE GENOMIC DNA]</scope>
    <source>
        <strain evidence="3 4">CECT 5116</strain>
    </source>
</reference>
<dbReference type="RefSeq" id="WP_067037651.1">
    <property type="nucleotide sequence ID" value="NZ_CP187511.1"/>
</dbReference>
<dbReference type="EMBL" id="FLRB01000013">
    <property type="protein sequence ID" value="SBT21636.1"/>
    <property type="molecule type" value="Genomic_DNA"/>
</dbReference>
<dbReference type="Gene3D" id="3.30.2010.10">
    <property type="entry name" value="Metalloproteases ('zincins'), catalytic domain"/>
    <property type="match status" value="1"/>
</dbReference>
<dbReference type="SMART" id="SM00731">
    <property type="entry name" value="SprT"/>
    <property type="match status" value="1"/>
</dbReference>
<evidence type="ECO:0000313" key="3">
    <source>
        <dbReference type="EMBL" id="SBT21636.1"/>
    </source>
</evidence>
<protein>
    <submittedName>
        <fullName evidence="2">Protein SprT</fullName>
    </submittedName>
</protein>
<reference evidence="2 5" key="2">
    <citation type="submission" date="2016-06" db="EMBL/GenBank/DDBJ databases">
        <authorList>
            <person name="Kjaerup R.B."/>
            <person name="Dalgaard T.S."/>
            <person name="Juul-Madsen H.R."/>
        </authorList>
    </citation>
    <scope>NUCLEOTIDE SEQUENCE [LARGE SCALE GENOMIC DNA]</scope>
    <source>
        <strain evidence="2 5">CECT 5115</strain>
    </source>
</reference>
<dbReference type="Proteomes" id="UP000092871">
    <property type="component" value="Unassembled WGS sequence"/>
</dbReference>
<organism evidence="2 5">
    <name type="scientific">Marinomonas gallaica</name>
    <dbReference type="NCBI Taxonomy" id="1806667"/>
    <lineage>
        <taxon>Bacteria</taxon>
        <taxon>Pseudomonadati</taxon>
        <taxon>Pseudomonadota</taxon>
        <taxon>Gammaproteobacteria</taxon>
        <taxon>Oceanospirillales</taxon>
        <taxon>Oceanospirillaceae</taxon>
        <taxon>Marinomonas</taxon>
    </lineage>
</organism>
<feature type="domain" description="SprT-like" evidence="1">
    <location>
        <begin position="15"/>
        <end position="163"/>
    </location>
</feature>
<evidence type="ECO:0000259" key="1">
    <source>
        <dbReference type="SMART" id="SM00731"/>
    </source>
</evidence>
<dbReference type="Pfam" id="PF10263">
    <property type="entry name" value="SprT-like"/>
    <property type="match status" value="1"/>
</dbReference>